<comment type="similarity">
    <text evidence="2">Belongs to the metallo-dependent hydrolases superfamily. Hydantoinase/dihydropyrimidinase family.</text>
</comment>
<dbReference type="CDD" id="cd01314">
    <property type="entry name" value="D-HYD"/>
    <property type="match status" value="1"/>
</dbReference>
<sequence>MGRAHYNYSYRKELTKTDMGTLIQKGTVVTAQATIAADVLIEDGIIKEVRSGIPSDGHTIVDATHMLVLPGGIDAHTHLDMPFGGTTSADDFETGTRAAAIGGTTTIVDFAIQSRGTRMRHALDAWWKKAEGKSCIDYGLHMIVTDLGSDQGKTGLDDMDDMVREGVASFKLFMAYPNVLMADDATIFKALKQTASNGALICMHAENGSVIDVIVQQALAEGKTAPIYHALTRPTIAEAEAVQRAIAMAEIAGAPVYIVHLSSEDALNQVREARDRGVPAFAETCPQYLLLSIEDNMKNQSFEDAKFVFTPPLREKKNQAKLWDGLKSDNLQVVSTDHCPFCFADQKTLGVNDFTKIPNGGPGIENRLQLIHHYGVNSGKLTLNRFVEITSTAPARIFGMYPRKGTIAPGSDADIVIWDPHADHTISAATHNMRVDYSMFEGFKVKGNARQVFSRGELIVEHGNFLGKIGRGQYLRRAARGGAWQ</sequence>
<evidence type="ECO:0000256" key="1">
    <source>
        <dbReference type="ARBA" id="ARBA00001947"/>
    </source>
</evidence>
<keyword evidence="3" id="KW-0479">Metal-binding</keyword>
<evidence type="ECO:0000313" key="8">
    <source>
        <dbReference type="Proteomes" id="UP000648801"/>
    </source>
</evidence>
<dbReference type="PANTHER" id="PTHR11647">
    <property type="entry name" value="HYDRANTOINASE/DIHYDROPYRIMIDINASE FAMILY MEMBER"/>
    <property type="match status" value="1"/>
</dbReference>
<dbReference type="InterPro" id="IPR032466">
    <property type="entry name" value="Metal_Hydrolase"/>
</dbReference>
<protein>
    <submittedName>
        <fullName evidence="7">D-hydantoinase</fullName>
    </submittedName>
</protein>
<accession>A0A916RJZ6</accession>
<keyword evidence="8" id="KW-1185">Reference proteome</keyword>
<dbReference type="Proteomes" id="UP000648801">
    <property type="component" value="Unassembled WGS sequence"/>
</dbReference>
<dbReference type="Gene3D" id="3.20.20.140">
    <property type="entry name" value="Metal-dependent hydrolases"/>
    <property type="match status" value="1"/>
</dbReference>
<dbReference type="GO" id="GO:0016812">
    <property type="term" value="F:hydrolase activity, acting on carbon-nitrogen (but not peptide) bonds, in cyclic amides"/>
    <property type="evidence" value="ECO:0007669"/>
    <property type="project" value="TreeGrafter"/>
</dbReference>
<dbReference type="GO" id="GO:0005829">
    <property type="term" value="C:cytosol"/>
    <property type="evidence" value="ECO:0007669"/>
    <property type="project" value="TreeGrafter"/>
</dbReference>
<dbReference type="SUPFAM" id="SSF51556">
    <property type="entry name" value="Metallo-dependent hydrolases"/>
    <property type="match status" value="1"/>
</dbReference>
<comment type="PTM">
    <text evidence="5">Carbamylation allows a single lysine to coordinate two divalent metal cations.</text>
</comment>
<dbReference type="EMBL" id="BMJB01000001">
    <property type="protein sequence ID" value="GGA56753.1"/>
    <property type="molecule type" value="Genomic_DNA"/>
</dbReference>
<dbReference type="GO" id="GO:0046872">
    <property type="term" value="F:metal ion binding"/>
    <property type="evidence" value="ECO:0007669"/>
    <property type="project" value="UniProtKB-KW"/>
</dbReference>
<dbReference type="SUPFAM" id="SSF51338">
    <property type="entry name" value="Composite domain of metallo-dependent hydrolases"/>
    <property type="match status" value="2"/>
</dbReference>
<dbReference type="PANTHER" id="PTHR11647:SF1">
    <property type="entry name" value="COLLAPSIN RESPONSE MEDIATOR PROTEIN"/>
    <property type="match status" value="1"/>
</dbReference>
<comment type="caution">
    <text evidence="7">The sequence shown here is derived from an EMBL/GenBank/DDBJ whole genome shotgun (WGS) entry which is preliminary data.</text>
</comment>
<evidence type="ECO:0000256" key="3">
    <source>
        <dbReference type="ARBA" id="ARBA00022723"/>
    </source>
</evidence>
<reference evidence="7" key="1">
    <citation type="journal article" date="2014" name="Int. J. Syst. Evol. Microbiol.">
        <title>Complete genome sequence of Corynebacterium casei LMG S-19264T (=DSM 44701T), isolated from a smear-ripened cheese.</title>
        <authorList>
            <consortium name="US DOE Joint Genome Institute (JGI-PGF)"/>
            <person name="Walter F."/>
            <person name="Albersmeier A."/>
            <person name="Kalinowski J."/>
            <person name="Ruckert C."/>
        </authorList>
    </citation>
    <scope>NUCLEOTIDE SEQUENCE</scope>
    <source>
        <strain evidence="7">CGMCC 1.15447</strain>
    </source>
</reference>
<organism evidence="7 8">
    <name type="scientific">Edaphobacter acidisoli</name>
    <dbReference type="NCBI Taxonomy" id="2040573"/>
    <lineage>
        <taxon>Bacteria</taxon>
        <taxon>Pseudomonadati</taxon>
        <taxon>Acidobacteriota</taxon>
        <taxon>Terriglobia</taxon>
        <taxon>Terriglobales</taxon>
        <taxon>Acidobacteriaceae</taxon>
        <taxon>Edaphobacter</taxon>
    </lineage>
</organism>
<evidence type="ECO:0000259" key="6">
    <source>
        <dbReference type="Pfam" id="PF01979"/>
    </source>
</evidence>
<dbReference type="FunFam" id="3.20.20.140:FF:000037">
    <property type="entry name" value="Dihydropyrimidinase"/>
    <property type="match status" value="1"/>
</dbReference>
<comment type="cofactor">
    <cofactor evidence="1">
        <name>Zn(2+)</name>
        <dbReference type="ChEBI" id="CHEBI:29105"/>
    </cofactor>
</comment>
<dbReference type="InterPro" id="IPR011778">
    <property type="entry name" value="Hydantoinase/dihydroPyrase"/>
</dbReference>
<dbReference type="Gene3D" id="2.30.40.10">
    <property type="entry name" value="Urease, subunit C, domain 1"/>
    <property type="match status" value="1"/>
</dbReference>
<reference evidence="7" key="2">
    <citation type="submission" date="2020-09" db="EMBL/GenBank/DDBJ databases">
        <authorList>
            <person name="Sun Q."/>
            <person name="Zhou Y."/>
        </authorList>
    </citation>
    <scope>NUCLEOTIDE SEQUENCE</scope>
    <source>
        <strain evidence="7">CGMCC 1.15447</strain>
    </source>
</reference>
<evidence type="ECO:0000256" key="5">
    <source>
        <dbReference type="PIRSR" id="PIRSR611778-50"/>
    </source>
</evidence>
<dbReference type="InterPro" id="IPR011059">
    <property type="entry name" value="Metal-dep_hydrolase_composite"/>
</dbReference>
<feature type="domain" description="Amidohydrolase-related" evidence="6">
    <location>
        <begin position="67"/>
        <end position="458"/>
    </location>
</feature>
<dbReference type="Pfam" id="PF01979">
    <property type="entry name" value="Amidohydro_1"/>
    <property type="match status" value="1"/>
</dbReference>
<keyword evidence="4" id="KW-0378">Hydrolase</keyword>
<dbReference type="RefSeq" id="WP_229668657.1">
    <property type="nucleotide sequence ID" value="NZ_BMJB01000001.1"/>
</dbReference>
<dbReference type="InterPro" id="IPR050378">
    <property type="entry name" value="Metallo-dep_Hydrolases_sf"/>
</dbReference>
<evidence type="ECO:0000256" key="4">
    <source>
        <dbReference type="ARBA" id="ARBA00022801"/>
    </source>
</evidence>
<evidence type="ECO:0000313" key="7">
    <source>
        <dbReference type="EMBL" id="GGA56753.1"/>
    </source>
</evidence>
<dbReference type="InterPro" id="IPR006680">
    <property type="entry name" value="Amidohydro-rel"/>
</dbReference>
<evidence type="ECO:0000256" key="2">
    <source>
        <dbReference type="ARBA" id="ARBA00008829"/>
    </source>
</evidence>
<dbReference type="NCBIfam" id="TIGR02033">
    <property type="entry name" value="D-hydantoinase"/>
    <property type="match status" value="1"/>
</dbReference>
<gene>
    <name evidence="7" type="primary">hyuA</name>
    <name evidence="7" type="ORF">GCM10011507_05080</name>
</gene>
<dbReference type="AlphaFoldDB" id="A0A916RJZ6"/>
<name>A0A916RJZ6_9BACT</name>
<proteinExistence type="inferred from homology"/>
<feature type="modified residue" description="N6-carboxylysine" evidence="5">
    <location>
        <position position="171"/>
    </location>
</feature>